<name>A0A7D3R2W9_9VIRU</name>
<reference evidence="2 3" key="1">
    <citation type="submission" date="2020-04" db="EMBL/GenBank/DDBJ databases">
        <title>Advantages and limits of metagenomic assembly and binning of a giant virus.</title>
        <authorList>
            <person name="Schulz F."/>
            <person name="Andreani J."/>
            <person name="Francis R."/>
            <person name="Boudjemaa H."/>
            <person name="Bou Khalil J.Y."/>
            <person name="Lee J."/>
            <person name="La Scola B."/>
            <person name="Woyke T."/>
        </authorList>
    </citation>
    <scope>NUCLEOTIDE SEQUENCE [LARGE SCALE GENOMIC DNA]</scope>
    <source>
        <strain evidence="2 3">FV1/VV64</strain>
    </source>
</reference>
<protein>
    <submittedName>
        <fullName evidence="2">Uncharacterized protein</fullName>
    </submittedName>
</protein>
<evidence type="ECO:0000313" key="3">
    <source>
        <dbReference type="Proteomes" id="UP001162001"/>
    </source>
</evidence>
<organism evidence="2 3">
    <name type="scientific">Fadolivirus FV1/VV64</name>
    <dbReference type="NCBI Taxonomy" id="3070911"/>
    <lineage>
        <taxon>Viruses</taxon>
        <taxon>Varidnaviria</taxon>
        <taxon>Bamfordvirae</taxon>
        <taxon>Nucleocytoviricota</taxon>
        <taxon>Megaviricetes</taxon>
        <taxon>Imitervirales</taxon>
        <taxon>Mimiviridae</taxon>
        <taxon>Klosneuvirinae</taxon>
        <taxon>Fadolivirus</taxon>
        <taxon>Fadolivirus algeromassiliense</taxon>
    </lineage>
</organism>
<keyword evidence="3" id="KW-1185">Reference proteome</keyword>
<proteinExistence type="predicted"/>
<accession>A0A7D3R2W9</accession>
<dbReference type="EMBL" id="MT418680">
    <property type="protein sequence ID" value="QKF94778.1"/>
    <property type="molecule type" value="Genomic_DNA"/>
</dbReference>
<evidence type="ECO:0000313" key="2">
    <source>
        <dbReference type="EMBL" id="QKF94778.1"/>
    </source>
</evidence>
<feature type="compositionally biased region" description="Acidic residues" evidence="1">
    <location>
        <begin position="561"/>
        <end position="573"/>
    </location>
</feature>
<feature type="compositionally biased region" description="Low complexity" evidence="1">
    <location>
        <begin position="204"/>
        <end position="214"/>
    </location>
</feature>
<feature type="compositionally biased region" description="Basic and acidic residues" evidence="1">
    <location>
        <begin position="550"/>
        <end position="560"/>
    </location>
</feature>
<dbReference type="Proteomes" id="UP001162001">
    <property type="component" value="Segment"/>
</dbReference>
<feature type="region of interest" description="Disordered" evidence="1">
    <location>
        <begin position="196"/>
        <end position="238"/>
    </location>
</feature>
<sequence>MFSIIKELENQKTIVHNINFKTQFIDFVKKSIGDIPYTILDNTDISQFQQNTIQTDGKYLLVKENRINYIEKVTVVNKGYLYNSSSVDIKKLISWELIPIQLEQMETNHDELQQVLDDLLKEIIPNKNKIEQTEIVKLEIIQPEPTKVTALTIDSVEIDNLIHKFQEKLQLIGETIVYQPTTNITVIEQQSEQSVVCEDENEWNEQWAENNESNAKSDDSDSEDSDSSNSDSEPEKMQLEEYQYKYKQYEDSSEEIEFEIDEPNDSGSDNDSSSSIYDEYEIINDNETDDIPSIPSQCDDKEFAEEDIDNEIFKLRQEIKDLEGYTLDLGKELNTTNNQEEYVNFDGIEKIADVGSIDEVINNVVNQVVDEYNFNMANEEFIEKPDPQYAKLTTFETKPQQVVIESVPIVTPSKATLFNEYPIYCPEEEPFIKKSFDANFDIFENVTDFDPYSNVVIPKPKSGSRLLIDDGHLINQNNNIFKDSTCDKLTPFDRFMAGHTNPFIANNKITRVNDIQNIYRFDHPFIDEFIYDAKKHNDKKVIIEFDYKTKQHEEDTHSNDSDDTFSDSDNSESDSDKENDCGNGNQQ</sequence>
<evidence type="ECO:0000256" key="1">
    <source>
        <dbReference type="SAM" id="MobiDB-lite"/>
    </source>
</evidence>
<feature type="region of interest" description="Disordered" evidence="1">
    <location>
        <begin position="550"/>
        <end position="587"/>
    </location>
</feature>
<gene>
    <name evidence="2" type="ORF">Fadolivirus_1_1320</name>
</gene>